<keyword evidence="3" id="KW-1185">Reference proteome</keyword>
<gene>
    <name evidence="2" type="ORF">PVAP13_5KG346314</name>
</gene>
<dbReference type="EMBL" id="CM029045">
    <property type="protein sequence ID" value="KAG2598488.1"/>
    <property type="molecule type" value="Genomic_DNA"/>
</dbReference>
<proteinExistence type="predicted"/>
<evidence type="ECO:0000256" key="1">
    <source>
        <dbReference type="SAM" id="MobiDB-lite"/>
    </source>
</evidence>
<feature type="region of interest" description="Disordered" evidence="1">
    <location>
        <begin position="97"/>
        <end position="165"/>
    </location>
</feature>
<evidence type="ECO:0000313" key="2">
    <source>
        <dbReference type="EMBL" id="KAG2598488.1"/>
    </source>
</evidence>
<name>A0A8T0SN71_PANVG</name>
<accession>A0A8T0SN71</accession>
<evidence type="ECO:0000313" key="3">
    <source>
        <dbReference type="Proteomes" id="UP000823388"/>
    </source>
</evidence>
<reference evidence="2" key="1">
    <citation type="submission" date="2020-05" db="EMBL/GenBank/DDBJ databases">
        <title>WGS assembly of Panicum virgatum.</title>
        <authorList>
            <person name="Lovell J.T."/>
            <person name="Jenkins J."/>
            <person name="Shu S."/>
            <person name="Juenger T.E."/>
            <person name="Schmutz J."/>
        </authorList>
    </citation>
    <scope>NUCLEOTIDE SEQUENCE</scope>
    <source>
        <strain evidence="2">AP13</strain>
    </source>
</reference>
<sequence>MTLYTLSLHKACTTVIKESSIYGLSRLSRQLNEKPAGHQLVLPGRSTPNYRSNHCTHSSDSPTAARDPVCTANILVPENPLKATILPAAAARAELVRRRPRPATGRAELVRRRPRPATGRAELVRRRPHPATARADAPHHPVDGSPNAMRLREDKKETETEDNIF</sequence>
<feature type="compositionally biased region" description="Polar residues" evidence="1">
    <location>
        <begin position="46"/>
        <end position="62"/>
    </location>
</feature>
<feature type="region of interest" description="Disordered" evidence="1">
    <location>
        <begin position="43"/>
        <end position="66"/>
    </location>
</feature>
<protein>
    <submittedName>
        <fullName evidence="2">Uncharacterized protein</fullName>
    </submittedName>
</protein>
<comment type="caution">
    <text evidence="2">The sequence shown here is derived from an EMBL/GenBank/DDBJ whole genome shotgun (WGS) entry which is preliminary data.</text>
</comment>
<organism evidence="2 3">
    <name type="scientific">Panicum virgatum</name>
    <name type="common">Blackwell switchgrass</name>
    <dbReference type="NCBI Taxonomy" id="38727"/>
    <lineage>
        <taxon>Eukaryota</taxon>
        <taxon>Viridiplantae</taxon>
        <taxon>Streptophyta</taxon>
        <taxon>Embryophyta</taxon>
        <taxon>Tracheophyta</taxon>
        <taxon>Spermatophyta</taxon>
        <taxon>Magnoliopsida</taxon>
        <taxon>Liliopsida</taxon>
        <taxon>Poales</taxon>
        <taxon>Poaceae</taxon>
        <taxon>PACMAD clade</taxon>
        <taxon>Panicoideae</taxon>
        <taxon>Panicodae</taxon>
        <taxon>Paniceae</taxon>
        <taxon>Panicinae</taxon>
        <taxon>Panicum</taxon>
        <taxon>Panicum sect. Hiantes</taxon>
    </lineage>
</organism>
<dbReference type="AlphaFoldDB" id="A0A8T0SN71"/>
<dbReference type="Proteomes" id="UP000823388">
    <property type="component" value="Chromosome 5K"/>
</dbReference>